<dbReference type="Proteomes" id="UP000489600">
    <property type="component" value="Unassembled WGS sequence"/>
</dbReference>
<reference evidence="1" key="1">
    <citation type="submission" date="2019-07" db="EMBL/GenBank/DDBJ databases">
        <authorList>
            <person name="Dittberner H."/>
        </authorList>
    </citation>
    <scope>NUCLEOTIDE SEQUENCE [LARGE SCALE GENOMIC DNA]</scope>
</reference>
<comment type="caution">
    <text evidence="1">The sequence shown here is derived from an EMBL/GenBank/DDBJ whole genome shotgun (WGS) entry which is preliminary data.</text>
</comment>
<evidence type="ECO:0000313" key="2">
    <source>
        <dbReference type="Proteomes" id="UP000489600"/>
    </source>
</evidence>
<proteinExistence type="predicted"/>
<organism evidence="1 2">
    <name type="scientific">Arabis nemorensis</name>
    <dbReference type="NCBI Taxonomy" id="586526"/>
    <lineage>
        <taxon>Eukaryota</taxon>
        <taxon>Viridiplantae</taxon>
        <taxon>Streptophyta</taxon>
        <taxon>Embryophyta</taxon>
        <taxon>Tracheophyta</taxon>
        <taxon>Spermatophyta</taxon>
        <taxon>Magnoliopsida</taxon>
        <taxon>eudicotyledons</taxon>
        <taxon>Gunneridae</taxon>
        <taxon>Pentapetalae</taxon>
        <taxon>rosids</taxon>
        <taxon>malvids</taxon>
        <taxon>Brassicales</taxon>
        <taxon>Brassicaceae</taxon>
        <taxon>Arabideae</taxon>
        <taxon>Arabis</taxon>
    </lineage>
</organism>
<sequence length="70" mass="7766">MQGRRSVAAREIDGKATAVTDNLSSVGDSTTKKTLTRATNELRRIMIMNMIVLPPPRKGEWCGKRSFTKS</sequence>
<protein>
    <submittedName>
        <fullName evidence="1">Uncharacterized protein</fullName>
    </submittedName>
</protein>
<keyword evidence="2" id="KW-1185">Reference proteome</keyword>
<accession>A0A565C078</accession>
<name>A0A565C078_9BRAS</name>
<evidence type="ECO:0000313" key="1">
    <source>
        <dbReference type="EMBL" id="VVB06974.1"/>
    </source>
</evidence>
<dbReference type="EMBL" id="CABITT030000006">
    <property type="protein sequence ID" value="VVB06974.1"/>
    <property type="molecule type" value="Genomic_DNA"/>
</dbReference>
<dbReference type="AlphaFoldDB" id="A0A565C078"/>
<gene>
    <name evidence="1" type="ORF">ANE_LOCUS17418</name>
</gene>